<reference evidence="2" key="2">
    <citation type="journal article" date="2023" name="IMA Fungus">
        <title>Comparative genomic study of the Penicillium genus elucidates a diverse pangenome and 15 lateral gene transfer events.</title>
        <authorList>
            <person name="Petersen C."/>
            <person name="Sorensen T."/>
            <person name="Nielsen M.R."/>
            <person name="Sondergaard T.E."/>
            <person name="Sorensen J.L."/>
            <person name="Fitzpatrick D.A."/>
            <person name="Frisvad J.C."/>
            <person name="Nielsen K.L."/>
        </authorList>
    </citation>
    <scope>NUCLEOTIDE SEQUENCE</scope>
    <source>
        <strain evidence="2">IBT 20477</strain>
    </source>
</reference>
<proteinExistence type="predicted"/>
<keyword evidence="1" id="KW-1133">Transmembrane helix</keyword>
<keyword evidence="3" id="KW-1185">Reference proteome</keyword>
<dbReference type="AlphaFoldDB" id="A0A9W9JN92"/>
<protein>
    <submittedName>
        <fullName evidence="2">Uncharacterized protein</fullName>
    </submittedName>
</protein>
<name>A0A9W9JN92_9EURO</name>
<organism evidence="2 3">
    <name type="scientific">Penicillium cf. viridicatum</name>
    <dbReference type="NCBI Taxonomy" id="2972119"/>
    <lineage>
        <taxon>Eukaryota</taxon>
        <taxon>Fungi</taxon>
        <taxon>Dikarya</taxon>
        <taxon>Ascomycota</taxon>
        <taxon>Pezizomycotina</taxon>
        <taxon>Eurotiomycetes</taxon>
        <taxon>Eurotiomycetidae</taxon>
        <taxon>Eurotiales</taxon>
        <taxon>Aspergillaceae</taxon>
        <taxon>Penicillium</taxon>
    </lineage>
</organism>
<dbReference type="Proteomes" id="UP001150942">
    <property type="component" value="Unassembled WGS sequence"/>
</dbReference>
<dbReference type="EMBL" id="JAPQKQ010000005">
    <property type="protein sequence ID" value="KAJ5197401.1"/>
    <property type="molecule type" value="Genomic_DNA"/>
</dbReference>
<feature type="transmembrane region" description="Helical" evidence="1">
    <location>
        <begin position="37"/>
        <end position="56"/>
    </location>
</feature>
<keyword evidence="1" id="KW-0472">Membrane</keyword>
<evidence type="ECO:0000313" key="3">
    <source>
        <dbReference type="Proteomes" id="UP001150942"/>
    </source>
</evidence>
<comment type="caution">
    <text evidence="2">The sequence shown here is derived from an EMBL/GenBank/DDBJ whole genome shotgun (WGS) entry which is preliminary data.</text>
</comment>
<gene>
    <name evidence="2" type="ORF">N7449_007880</name>
</gene>
<reference evidence="2" key="1">
    <citation type="submission" date="2022-11" db="EMBL/GenBank/DDBJ databases">
        <authorList>
            <person name="Petersen C."/>
        </authorList>
    </citation>
    <scope>NUCLEOTIDE SEQUENCE</scope>
    <source>
        <strain evidence="2">IBT 20477</strain>
    </source>
</reference>
<keyword evidence="1" id="KW-0812">Transmembrane</keyword>
<accession>A0A9W9JN92</accession>
<feature type="transmembrane region" description="Helical" evidence="1">
    <location>
        <begin position="12"/>
        <end position="31"/>
    </location>
</feature>
<sequence>MCTLHNHQSIGLWLVKIADACIVVVIVGYLGRGGGDFIGSCGGIIGITASLVYDFIGGPPLVTDTEDFVSRSPPGVVLAFTKF</sequence>
<evidence type="ECO:0000256" key="1">
    <source>
        <dbReference type="SAM" id="Phobius"/>
    </source>
</evidence>
<evidence type="ECO:0000313" key="2">
    <source>
        <dbReference type="EMBL" id="KAJ5197401.1"/>
    </source>
</evidence>